<feature type="transmembrane region" description="Helical" evidence="9">
    <location>
        <begin position="202"/>
        <end position="223"/>
    </location>
</feature>
<organism evidence="11 12">
    <name type="scientific">Paracoccus seriniphilus</name>
    <dbReference type="NCBI Taxonomy" id="184748"/>
    <lineage>
        <taxon>Bacteria</taxon>
        <taxon>Pseudomonadati</taxon>
        <taxon>Pseudomonadota</taxon>
        <taxon>Alphaproteobacteria</taxon>
        <taxon>Rhodobacterales</taxon>
        <taxon>Paracoccaceae</taxon>
        <taxon>Paracoccus</taxon>
    </lineage>
</organism>
<feature type="transmembrane region" description="Helical" evidence="9">
    <location>
        <begin position="134"/>
        <end position="152"/>
    </location>
</feature>
<reference evidence="11 12" key="1">
    <citation type="submission" date="2017-07" db="EMBL/GenBank/DDBJ databases">
        <authorList>
            <person name="Sun Z.S."/>
            <person name="Albrecht U."/>
            <person name="Echele G."/>
            <person name="Lee C.C."/>
        </authorList>
    </citation>
    <scope>NUCLEOTIDE SEQUENCE [LARGE SCALE GENOMIC DNA]</scope>
    <source>
        <strain evidence="11 12">DSM 14827</strain>
    </source>
</reference>
<evidence type="ECO:0000256" key="1">
    <source>
        <dbReference type="ARBA" id="ARBA00004651"/>
    </source>
</evidence>
<evidence type="ECO:0000256" key="5">
    <source>
        <dbReference type="ARBA" id="ARBA00022692"/>
    </source>
</evidence>
<dbReference type="Proteomes" id="UP000198307">
    <property type="component" value="Unassembled WGS sequence"/>
</dbReference>
<evidence type="ECO:0000256" key="2">
    <source>
        <dbReference type="ARBA" id="ARBA00010065"/>
    </source>
</evidence>
<dbReference type="Pfam" id="PF00795">
    <property type="entry name" value="CN_hydrolase"/>
    <property type="match status" value="1"/>
</dbReference>
<evidence type="ECO:0000256" key="6">
    <source>
        <dbReference type="ARBA" id="ARBA00022989"/>
    </source>
</evidence>
<dbReference type="PROSITE" id="PS50263">
    <property type="entry name" value="CN_HYDROLASE"/>
    <property type="match status" value="1"/>
</dbReference>
<comment type="similarity">
    <text evidence="2 9">Belongs to the CN hydrolase family. Apolipoprotein N-acyltransferase subfamily.</text>
</comment>
<dbReference type="InterPro" id="IPR045378">
    <property type="entry name" value="LNT_N"/>
</dbReference>
<keyword evidence="12" id="KW-1185">Reference proteome</keyword>
<dbReference type="InterPro" id="IPR003010">
    <property type="entry name" value="C-N_Hydrolase"/>
</dbReference>
<dbReference type="HAMAP" id="MF_01148">
    <property type="entry name" value="Lnt"/>
    <property type="match status" value="1"/>
</dbReference>
<feature type="transmembrane region" description="Helical" evidence="9">
    <location>
        <begin position="99"/>
        <end position="122"/>
    </location>
</feature>
<dbReference type="SUPFAM" id="SSF56317">
    <property type="entry name" value="Carbon-nitrogen hydrolase"/>
    <property type="match status" value="1"/>
</dbReference>
<dbReference type="UniPathway" id="UPA00666"/>
<keyword evidence="8 9" id="KW-0012">Acyltransferase</keyword>
<keyword evidence="4 9" id="KW-0808">Transferase</keyword>
<dbReference type="Gene3D" id="3.60.110.10">
    <property type="entry name" value="Carbon-nitrogen hydrolase"/>
    <property type="match status" value="1"/>
</dbReference>
<evidence type="ECO:0000256" key="9">
    <source>
        <dbReference type="HAMAP-Rule" id="MF_01148"/>
    </source>
</evidence>
<evidence type="ECO:0000256" key="7">
    <source>
        <dbReference type="ARBA" id="ARBA00023136"/>
    </source>
</evidence>
<dbReference type="EMBL" id="FZQB01000001">
    <property type="protein sequence ID" value="SNT68814.1"/>
    <property type="molecule type" value="Genomic_DNA"/>
</dbReference>
<keyword evidence="7 9" id="KW-0472">Membrane</keyword>
<name>A0A239PNT6_9RHOB</name>
<dbReference type="PANTHER" id="PTHR38686">
    <property type="entry name" value="APOLIPOPROTEIN N-ACYLTRANSFERASE"/>
    <property type="match status" value="1"/>
</dbReference>
<dbReference type="GO" id="GO:0042158">
    <property type="term" value="P:lipoprotein biosynthetic process"/>
    <property type="evidence" value="ECO:0007669"/>
    <property type="project" value="UniProtKB-UniRule"/>
</dbReference>
<keyword evidence="5 9" id="KW-0812">Transmembrane</keyword>
<feature type="transmembrane region" description="Helical" evidence="9">
    <location>
        <begin position="172"/>
        <end position="195"/>
    </location>
</feature>
<feature type="transmembrane region" description="Helical" evidence="9">
    <location>
        <begin position="29"/>
        <end position="56"/>
    </location>
</feature>
<keyword evidence="3 9" id="KW-1003">Cell membrane</keyword>
<comment type="function">
    <text evidence="9">Catalyzes the phospholipid dependent N-acylation of the N-terminal cysteine of apolipoprotein, the last step in lipoprotein maturation.</text>
</comment>
<dbReference type="GO" id="GO:0016410">
    <property type="term" value="F:N-acyltransferase activity"/>
    <property type="evidence" value="ECO:0007669"/>
    <property type="project" value="UniProtKB-UniRule"/>
</dbReference>
<dbReference type="EC" id="2.3.1.269" evidence="9"/>
<feature type="transmembrane region" description="Helical" evidence="9">
    <location>
        <begin position="486"/>
        <end position="509"/>
    </location>
</feature>
<gene>
    <name evidence="9" type="primary">lnt</name>
    <name evidence="11" type="ORF">SAMN05444959_101374</name>
</gene>
<comment type="catalytic activity">
    <reaction evidence="9">
        <text>N-terminal S-1,2-diacyl-sn-glyceryl-L-cysteinyl-[lipoprotein] + a glycerophospholipid = N-acyl-S-1,2-diacyl-sn-glyceryl-L-cysteinyl-[lipoprotein] + a 2-acyl-sn-glycero-3-phospholipid + H(+)</text>
        <dbReference type="Rhea" id="RHEA:48228"/>
        <dbReference type="Rhea" id="RHEA-COMP:14681"/>
        <dbReference type="Rhea" id="RHEA-COMP:14684"/>
        <dbReference type="ChEBI" id="CHEBI:15378"/>
        <dbReference type="ChEBI" id="CHEBI:136912"/>
        <dbReference type="ChEBI" id="CHEBI:140656"/>
        <dbReference type="ChEBI" id="CHEBI:140657"/>
        <dbReference type="ChEBI" id="CHEBI:140660"/>
        <dbReference type="EC" id="2.3.1.269"/>
    </reaction>
</comment>
<dbReference type="RefSeq" id="WP_245846729.1">
    <property type="nucleotide sequence ID" value="NZ_CP067129.1"/>
</dbReference>
<proteinExistence type="inferred from homology"/>
<evidence type="ECO:0000256" key="8">
    <source>
        <dbReference type="ARBA" id="ARBA00023315"/>
    </source>
</evidence>
<keyword evidence="11" id="KW-0449">Lipoprotein</keyword>
<dbReference type="GO" id="GO:0005886">
    <property type="term" value="C:plasma membrane"/>
    <property type="evidence" value="ECO:0007669"/>
    <property type="project" value="UniProtKB-SubCell"/>
</dbReference>
<comment type="subcellular location">
    <subcellularLocation>
        <location evidence="1 9">Cell membrane</location>
        <topology evidence="1 9">Multi-pass membrane protein</topology>
    </subcellularLocation>
</comment>
<sequence>MRALHRSLLDPPRLTRGHRPAFAQLLADLLLGIIAALGLAPFGVWGATIAALAILLWRLGRASRSATFWHALAAGFGWFGLSMSWIVEPFLVEPEIYGWMAPFALVLMAVGGALFWAVPVWMASRLTVGWRNRMVAAAAALLLSDWLRGWIFTGLPWSLTGHIWADTPVAQLAAWGGAIGLSLITISMALLPGLLWRRMTPVVLGVLPGILASILLLGMGWAAGLARLSAPLPPDHDIVLRIVQPDAEQHLKWDPEWSAVFFRRLMDLSSEPGRRDLVIWPETAVNFLLDDAPDLLPRMTASAGAPLALGIQRRDGMRFYNSLALLSRDGGIQTVYDKFHLVPFGEYMPWGDALARIGITAFAAQTGNGYSAGAGPRVLSLPGLPGFQPLICYEAIFPQHLRGLDERPQWVLQITNDGWFGTFSGPYQHLAQARLRAIESGLPLIRAANTGISAVIDAHGQLRQTLALGKTGKIDAQLPGAMAPTLWLRLGPWPVVLIALLALGLAFAAPRPVQRGTDRRG</sequence>
<dbReference type="PANTHER" id="PTHR38686:SF1">
    <property type="entry name" value="APOLIPOPROTEIN N-ACYLTRANSFERASE"/>
    <property type="match status" value="1"/>
</dbReference>
<protein>
    <recommendedName>
        <fullName evidence="9">Apolipoprotein N-acyltransferase</fullName>
        <shortName evidence="9">ALP N-acyltransferase</shortName>
        <ecNumber evidence="9">2.3.1.269</ecNumber>
    </recommendedName>
</protein>
<feature type="domain" description="CN hydrolase" evidence="10">
    <location>
        <begin position="243"/>
        <end position="480"/>
    </location>
</feature>
<evidence type="ECO:0000256" key="3">
    <source>
        <dbReference type="ARBA" id="ARBA00022475"/>
    </source>
</evidence>
<feature type="transmembrane region" description="Helical" evidence="9">
    <location>
        <begin position="68"/>
        <end position="87"/>
    </location>
</feature>
<dbReference type="InterPro" id="IPR004563">
    <property type="entry name" value="Apolipo_AcylTrfase"/>
</dbReference>
<dbReference type="Pfam" id="PF20154">
    <property type="entry name" value="LNT_N"/>
    <property type="match status" value="1"/>
</dbReference>
<evidence type="ECO:0000313" key="12">
    <source>
        <dbReference type="Proteomes" id="UP000198307"/>
    </source>
</evidence>
<accession>A0A239PNT6</accession>
<evidence type="ECO:0000259" key="10">
    <source>
        <dbReference type="PROSITE" id="PS50263"/>
    </source>
</evidence>
<evidence type="ECO:0000313" key="11">
    <source>
        <dbReference type="EMBL" id="SNT68814.1"/>
    </source>
</evidence>
<keyword evidence="6 9" id="KW-1133">Transmembrane helix</keyword>
<dbReference type="CDD" id="cd07571">
    <property type="entry name" value="ALP_N-acyl_transferase"/>
    <property type="match status" value="1"/>
</dbReference>
<comment type="pathway">
    <text evidence="9">Protein modification; lipoprotein biosynthesis (N-acyl transfer).</text>
</comment>
<evidence type="ECO:0000256" key="4">
    <source>
        <dbReference type="ARBA" id="ARBA00022679"/>
    </source>
</evidence>
<dbReference type="AlphaFoldDB" id="A0A239PNT6"/>
<dbReference type="InterPro" id="IPR036526">
    <property type="entry name" value="C-N_Hydrolase_sf"/>
</dbReference>
<dbReference type="NCBIfam" id="TIGR00546">
    <property type="entry name" value="lnt"/>
    <property type="match status" value="1"/>
</dbReference>